<dbReference type="SUPFAM" id="SSF50621">
    <property type="entry name" value="Alanine racemase C-terminal domain-like"/>
    <property type="match status" value="1"/>
</dbReference>
<dbReference type="GO" id="GO:0004586">
    <property type="term" value="F:ornithine decarboxylase activity"/>
    <property type="evidence" value="ECO:0007669"/>
    <property type="project" value="TreeGrafter"/>
</dbReference>
<protein>
    <recommendedName>
        <fullName evidence="6">Orn/DAP/Arg decarboxylase 2 N-terminal domain-containing protein</fullName>
    </recommendedName>
</protein>
<feature type="domain" description="Orn/DAP/Arg decarboxylase 2 N-terminal" evidence="6">
    <location>
        <begin position="38"/>
        <end position="264"/>
    </location>
</feature>
<dbReference type="PRINTS" id="PR01179">
    <property type="entry name" value="ODADCRBXLASE"/>
</dbReference>
<comment type="cofactor">
    <cofactor evidence="1 5">
        <name>pyridoxal 5'-phosphate</name>
        <dbReference type="ChEBI" id="CHEBI:597326"/>
    </cofactor>
</comment>
<dbReference type="Gene3D" id="2.40.37.10">
    <property type="entry name" value="Lyase, Ornithine Decarboxylase, Chain A, domain 1"/>
    <property type="match status" value="1"/>
</dbReference>
<feature type="modified residue" description="N6-(pyridoxal phosphate)lysine" evidence="5">
    <location>
        <position position="61"/>
    </location>
</feature>
<dbReference type="PANTHER" id="PTHR11482:SF6">
    <property type="entry name" value="ORNITHINE DECARBOXYLASE 1-RELATED"/>
    <property type="match status" value="1"/>
</dbReference>
<evidence type="ECO:0000256" key="4">
    <source>
        <dbReference type="ARBA" id="ARBA00023239"/>
    </source>
</evidence>
<dbReference type="InterPro" id="IPR000183">
    <property type="entry name" value="Orn/DAP/Arg_de-COase"/>
</dbReference>
<dbReference type="PANTHER" id="PTHR11482">
    <property type="entry name" value="ARGININE/DIAMINOPIMELATE/ORNITHINE DECARBOXYLASE"/>
    <property type="match status" value="1"/>
</dbReference>
<evidence type="ECO:0000256" key="3">
    <source>
        <dbReference type="ARBA" id="ARBA00022898"/>
    </source>
</evidence>
<gene>
    <name evidence="7" type="ORF">PHYEVI_LOCUS6574</name>
</gene>
<dbReference type="EMBL" id="OU900096">
    <property type="protein sequence ID" value="CAG9860218.1"/>
    <property type="molecule type" value="Genomic_DNA"/>
</dbReference>
<keyword evidence="4" id="KW-0456">Lyase</keyword>
<organism evidence="7 8">
    <name type="scientific">Phyllotreta striolata</name>
    <name type="common">Striped flea beetle</name>
    <name type="synonym">Crioceris striolata</name>
    <dbReference type="NCBI Taxonomy" id="444603"/>
    <lineage>
        <taxon>Eukaryota</taxon>
        <taxon>Metazoa</taxon>
        <taxon>Ecdysozoa</taxon>
        <taxon>Arthropoda</taxon>
        <taxon>Hexapoda</taxon>
        <taxon>Insecta</taxon>
        <taxon>Pterygota</taxon>
        <taxon>Neoptera</taxon>
        <taxon>Endopterygota</taxon>
        <taxon>Coleoptera</taxon>
        <taxon>Polyphaga</taxon>
        <taxon>Cucujiformia</taxon>
        <taxon>Chrysomeloidea</taxon>
        <taxon>Chrysomelidae</taxon>
        <taxon>Galerucinae</taxon>
        <taxon>Alticini</taxon>
        <taxon>Phyllotreta</taxon>
    </lineage>
</organism>
<reference evidence="7" key="1">
    <citation type="submission" date="2022-01" db="EMBL/GenBank/DDBJ databases">
        <authorList>
            <person name="King R."/>
        </authorList>
    </citation>
    <scope>NUCLEOTIDE SEQUENCE</scope>
</reference>
<feature type="active site" description="Proton donor" evidence="5">
    <location>
        <position position="329"/>
    </location>
</feature>
<comment type="similarity">
    <text evidence="2">Belongs to the Orn/Lys/Arg decarboxylase class-II family.</text>
</comment>
<keyword evidence="3 5" id="KW-0663">Pyridoxal phosphate</keyword>
<evidence type="ECO:0000313" key="7">
    <source>
        <dbReference type="EMBL" id="CAG9860218.1"/>
    </source>
</evidence>
<dbReference type="InterPro" id="IPR029066">
    <property type="entry name" value="PLP-binding_barrel"/>
</dbReference>
<evidence type="ECO:0000256" key="2">
    <source>
        <dbReference type="ARBA" id="ARBA00008872"/>
    </source>
</evidence>
<sequence length="421" mass="48044">MENNKIQILEEKEDVYSVIRKIVGDGRQKNGFCLCDASEIIKNYLNWKINFAHIPVFYMVKCNESRIVLETLAAMDVGFSCVSQEEIRRVLSLGVPADKIIFANPTKKISHLVYASGNGVTFTSFDNEEELYKIKRYLSSGKLILRVESEKKDIYSRKFGVHSEEDIKHLLRVAKSLDLNVIGVSIAMESEYNIENFSTKMEFVRKVFSIASLFNYHFTFLDIGEMYQKKYSCSKDSQVLNEAINTYFDSTSVQIVAELGEYLVDSAFKVISNIHSRRIKDDTRMYHLDIGIYNGLAPSVLFKKPFVCNPVKEQPESQVFPSILWGPTCDSTDKITKEVDYLQEMEVGDWVIFEDTGANTLSITYDFNGFKLPNVHSVIKNNDLIYVIGDDAPRLARTKFVHGSSIDNYFTGLTTPYVQDS</sequence>
<dbReference type="PRINTS" id="PR01182">
    <property type="entry name" value="ORNDCRBXLASE"/>
</dbReference>
<dbReference type="Pfam" id="PF02784">
    <property type="entry name" value="Orn_Arg_deC_N"/>
    <property type="match status" value="1"/>
</dbReference>
<dbReference type="Proteomes" id="UP001153712">
    <property type="component" value="Chromosome 3"/>
</dbReference>
<dbReference type="InterPro" id="IPR022644">
    <property type="entry name" value="De-COase2_N"/>
</dbReference>
<keyword evidence="8" id="KW-1185">Reference proteome</keyword>
<dbReference type="InterPro" id="IPR002433">
    <property type="entry name" value="Orn_de-COase"/>
</dbReference>
<dbReference type="InterPro" id="IPR009006">
    <property type="entry name" value="Ala_racemase/Decarboxylase_C"/>
</dbReference>
<dbReference type="GO" id="GO:0005737">
    <property type="term" value="C:cytoplasm"/>
    <property type="evidence" value="ECO:0007669"/>
    <property type="project" value="TreeGrafter"/>
</dbReference>
<dbReference type="OrthoDB" id="5034579at2759"/>
<evidence type="ECO:0000313" key="8">
    <source>
        <dbReference type="Proteomes" id="UP001153712"/>
    </source>
</evidence>
<dbReference type="SUPFAM" id="SSF51419">
    <property type="entry name" value="PLP-binding barrel"/>
    <property type="match status" value="1"/>
</dbReference>
<accession>A0A9N9TTJ1</accession>
<evidence type="ECO:0000256" key="5">
    <source>
        <dbReference type="PIRSR" id="PIRSR600183-50"/>
    </source>
</evidence>
<dbReference type="Gene3D" id="3.20.20.10">
    <property type="entry name" value="Alanine racemase"/>
    <property type="match status" value="1"/>
</dbReference>
<proteinExistence type="inferred from homology"/>
<name>A0A9N9TTJ1_PHYSR</name>
<dbReference type="GO" id="GO:0033387">
    <property type="term" value="P:putrescine biosynthetic process from arginine, via ornithine"/>
    <property type="evidence" value="ECO:0007669"/>
    <property type="project" value="TreeGrafter"/>
</dbReference>
<evidence type="ECO:0000259" key="6">
    <source>
        <dbReference type="Pfam" id="PF02784"/>
    </source>
</evidence>
<evidence type="ECO:0000256" key="1">
    <source>
        <dbReference type="ARBA" id="ARBA00001933"/>
    </source>
</evidence>
<dbReference type="AlphaFoldDB" id="A0A9N9TTJ1"/>